<comment type="caution">
    <text evidence="2">The sequence shown here is derived from an EMBL/GenBank/DDBJ whole genome shotgun (WGS) entry which is preliminary data.</text>
</comment>
<dbReference type="PANTHER" id="PTHR38123:SF4">
    <property type="entry name" value="CELL WALL GALACTOMANNOPROTEIN, PUTATIVE (AFU_ORTHOLOGUE AFUA_4G00870)-RELATED"/>
    <property type="match status" value="1"/>
</dbReference>
<proteinExistence type="predicted"/>
<keyword evidence="3" id="KW-1185">Reference proteome</keyword>
<accession>A0A8H4N937</accession>
<reference evidence="2" key="1">
    <citation type="submission" date="2020-04" db="EMBL/GenBank/DDBJ databases">
        <title>Genome Assembly and Annotation of Botryosphaeria dothidea sdau 11-99, a Latent Pathogen of Apple Fruit Ring Rot in China.</title>
        <authorList>
            <person name="Yu C."/>
            <person name="Diao Y."/>
            <person name="Lu Q."/>
            <person name="Zhao J."/>
            <person name="Cui S."/>
            <person name="Peng C."/>
            <person name="He B."/>
            <person name="Liu H."/>
        </authorList>
    </citation>
    <scope>NUCLEOTIDE SEQUENCE [LARGE SCALE GENOMIC DNA]</scope>
    <source>
        <strain evidence="2">Sdau11-99</strain>
    </source>
</reference>
<dbReference type="EMBL" id="WWBZ02000001">
    <property type="protein sequence ID" value="KAF4313705.1"/>
    <property type="molecule type" value="Genomic_DNA"/>
</dbReference>
<dbReference type="PANTHER" id="PTHR38123">
    <property type="entry name" value="CELL WALL SERINE-THREONINE-RICH GALACTOMANNOPROTEIN MP1 (AFU_ORTHOLOGUE AFUA_4G03240)"/>
    <property type="match status" value="1"/>
</dbReference>
<evidence type="ECO:0000313" key="2">
    <source>
        <dbReference type="EMBL" id="KAF4313705.1"/>
    </source>
</evidence>
<dbReference type="Gene3D" id="1.20.1280.140">
    <property type="match status" value="1"/>
</dbReference>
<evidence type="ECO:0000313" key="3">
    <source>
        <dbReference type="Proteomes" id="UP000572817"/>
    </source>
</evidence>
<sequence>MHFSTLNPLLSPLLLLLTTPALSQDYNTVLTDISAIKSNTSALSMAVTTVTPGILGLPSALQVQVDAVTLSKTISHGASDASASPPFGGAGSLAVGLALVDLQGTVRDALANTASKNASFGGLGPVVLASLYALKDETTGFSDAVVAKLDSFEAALAPGIVSAIEGYFNEAILAYGGQAT</sequence>
<keyword evidence="1" id="KW-0732">Signal</keyword>
<evidence type="ECO:0008006" key="4">
    <source>
        <dbReference type="Google" id="ProtNLM"/>
    </source>
</evidence>
<dbReference type="AlphaFoldDB" id="A0A8H4N937"/>
<dbReference type="GO" id="GO:0005576">
    <property type="term" value="C:extracellular region"/>
    <property type="evidence" value="ECO:0007669"/>
    <property type="project" value="TreeGrafter"/>
</dbReference>
<dbReference type="InterPro" id="IPR021054">
    <property type="entry name" value="Cell_wall_mannoprotein_1"/>
</dbReference>
<feature type="chain" id="PRO_5034316752" description="Antigenic cell wall galactomannoprotein" evidence="1">
    <location>
        <begin position="24"/>
        <end position="180"/>
    </location>
</feature>
<organism evidence="2 3">
    <name type="scientific">Botryosphaeria dothidea</name>
    <dbReference type="NCBI Taxonomy" id="55169"/>
    <lineage>
        <taxon>Eukaryota</taxon>
        <taxon>Fungi</taxon>
        <taxon>Dikarya</taxon>
        <taxon>Ascomycota</taxon>
        <taxon>Pezizomycotina</taxon>
        <taxon>Dothideomycetes</taxon>
        <taxon>Dothideomycetes incertae sedis</taxon>
        <taxon>Botryosphaeriales</taxon>
        <taxon>Botryosphaeriaceae</taxon>
        <taxon>Botryosphaeria</taxon>
    </lineage>
</organism>
<dbReference type="Pfam" id="PF12296">
    <property type="entry name" value="HsbA"/>
    <property type="match status" value="1"/>
</dbReference>
<evidence type="ECO:0000256" key="1">
    <source>
        <dbReference type="SAM" id="SignalP"/>
    </source>
</evidence>
<feature type="signal peptide" evidence="1">
    <location>
        <begin position="1"/>
        <end position="23"/>
    </location>
</feature>
<gene>
    <name evidence="2" type="ORF">GTA08_BOTSDO00094</name>
</gene>
<name>A0A8H4N937_9PEZI</name>
<protein>
    <recommendedName>
        <fullName evidence="4">Antigenic cell wall galactomannoprotein</fullName>
    </recommendedName>
</protein>
<dbReference type="Proteomes" id="UP000572817">
    <property type="component" value="Unassembled WGS sequence"/>
</dbReference>
<dbReference type="OrthoDB" id="3485059at2759"/>